<comment type="caution">
    <text evidence="2">The sequence shown here is derived from an EMBL/GenBank/DDBJ whole genome shotgun (WGS) entry which is preliminary data.</text>
</comment>
<feature type="domain" description="FAD dependent oxidoreductase" evidence="1">
    <location>
        <begin position="55"/>
        <end position="431"/>
    </location>
</feature>
<dbReference type="InterPro" id="IPR036188">
    <property type="entry name" value="FAD/NAD-bd_sf"/>
</dbReference>
<dbReference type="SUPFAM" id="SSF51905">
    <property type="entry name" value="FAD/NAD(P)-binding domain"/>
    <property type="match status" value="1"/>
</dbReference>
<name>A0A3D8SDN0_9HELO</name>
<reference evidence="2 3" key="1">
    <citation type="journal article" date="2018" name="IMA Fungus">
        <title>IMA Genome-F 9: Draft genome sequence of Annulohypoxylon stygium, Aspergillus mulundensis, Berkeleyomyces basicola (syn. Thielaviopsis basicola), Ceratocystis smalleyi, two Cercospora beticola strains, Coleophoma cylindrospora, Fusarium fracticaudum, Phialophora cf. hyalina, and Morchella septimelata.</title>
        <authorList>
            <person name="Wingfield B.D."/>
            <person name="Bills G.F."/>
            <person name="Dong Y."/>
            <person name="Huang W."/>
            <person name="Nel W.J."/>
            <person name="Swalarsk-Parry B.S."/>
            <person name="Vaghefi N."/>
            <person name="Wilken P.M."/>
            <person name="An Z."/>
            <person name="de Beer Z.W."/>
            <person name="De Vos L."/>
            <person name="Chen L."/>
            <person name="Duong T.A."/>
            <person name="Gao Y."/>
            <person name="Hammerbacher A."/>
            <person name="Kikkert J.R."/>
            <person name="Li Y."/>
            <person name="Li H."/>
            <person name="Li K."/>
            <person name="Li Q."/>
            <person name="Liu X."/>
            <person name="Ma X."/>
            <person name="Naidoo K."/>
            <person name="Pethybridge S.J."/>
            <person name="Sun J."/>
            <person name="Steenkamp E.T."/>
            <person name="van der Nest M.A."/>
            <person name="van Wyk S."/>
            <person name="Wingfield M.J."/>
            <person name="Xiong C."/>
            <person name="Yue Q."/>
            <person name="Zhang X."/>
        </authorList>
    </citation>
    <scope>NUCLEOTIDE SEQUENCE [LARGE SCALE GENOMIC DNA]</scope>
    <source>
        <strain evidence="2 3">BP6252</strain>
    </source>
</reference>
<dbReference type="PANTHER" id="PTHR13847">
    <property type="entry name" value="SARCOSINE DEHYDROGENASE-RELATED"/>
    <property type="match status" value="1"/>
</dbReference>
<sequence>MEEQPPIPASSTAIPQERYGFPKPDGYSLSYWLQGVQGDPLLNHRTTPEVPPSADIVIIGSGITGTSVARHCLTTWPEKSIVVLEAREFCSGATGRNAGHCKPDQFRGFKRYETAFGTEQALKILQNEGQTWSDLVQYVRENDVDCDLWVGNTLDVPVTPEAAVIAKDVYDRFKAAGGKIDHIEVTPEPAEAAKVSRIKDAKACYGWPASTLQPWKLTAHIMRANLQKGVNLQTRTKVTQVRRSALNPEKWVVVSERGDIECSQVVHATNAYSSALEPSLRGLVRPTPHMCNKVVPPVPFAGSQRLQNSYGVLLSHGVLFSINPRSSSDGMVMFGGSNPGQQKFLEWLEAHPERCVDDSMLGFESVTEAVKEFAGSQFPGWKDAGERYDFSWSGIIAQASLAPANSADSVPFVGELPGLPGQWVCAGHSGHTRVSQADEWEILGRNSTAGRLPDHPGTDGAVEEVTKYTVRKRGCYLDGYVVFTFMQSSVQEEWVSLSSWLRRG</sequence>
<organism evidence="2 3">
    <name type="scientific">Coleophoma cylindrospora</name>
    <dbReference type="NCBI Taxonomy" id="1849047"/>
    <lineage>
        <taxon>Eukaryota</taxon>
        <taxon>Fungi</taxon>
        <taxon>Dikarya</taxon>
        <taxon>Ascomycota</taxon>
        <taxon>Pezizomycotina</taxon>
        <taxon>Leotiomycetes</taxon>
        <taxon>Helotiales</taxon>
        <taxon>Dermateaceae</taxon>
        <taxon>Coleophoma</taxon>
    </lineage>
</organism>
<dbReference type="EMBL" id="PDLM01000002">
    <property type="protein sequence ID" value="RDW84271.1"/>
    <property type="molecule type" value="Genomic_DNA"/>
</dbReference>
<gene>
    <name evidence="2" type="ORF">BP6252_01861</name>
</gene>
<keyword evidence="3" id="KW-1185">Reference proteome</keyword>
<dbReference type="STRING" id="1849047.A0A3D8SDN0"/>
<evidence type="ECO:0000313" key="3">
    <source>
        <dbReference type="Proteomes" id="UP000256645"/>
    </source>
</evidence>
<dbReference type="Gene3D" id="3.30.9.10">
    <property type="entry name" value="D-Amino Acid Oxidase, subunit A, domain 2"/>
    <property type="match status" value="1"/>
</dbReference>
<dbReference type="Proteomes" id="UP000256645">
    <property type="component" value="Unassembled WGS sequence"/>
</dbReference>
<dbReference type="PANTHER" id="PTHR13847:SF260">
    <property type="entry name" value="FAD DEPENDENT OXIDOREDUCTASE DOMAIN-CONTAINING PROTEIN"/>
    <property type="match status" value="1"/>
</dbReference>
<protein>
    <recommendedName>
        <fullName evidence="1">FAD dependent oxidoreductase domain-containing protein</fullName>
    </recommendedName>
</protein>
<dbReference type="Pfam" id="PF01266">
    <property type="entry name" value="DAO"/>
    <property type="match status" value="1"/>
</dbReference>
<dbReference type="GO" id="GO:0005737">
    <property type="term" value="C:cytoplasm"/>
    <property type="evidence" value="ECO:0007669"/>
    <property type="project" value="TreeGrafter"/>
</dbReference>
<proteinExistence type="predicted"/>
<evidence type="ECO:0000313" key="2">
    <source>
        <dbReference type="EMBL" id="RDW84271.1"/>
    </source>
</evidence>
<dbReference type="AlphaFoldDB" id="A0A3D8SDN0"/>
<dbReference type="InterPro" id="IPR006076">
    <property type="entry name" value="FAD-dep_OxRdtase"/>
</dbReference>
<evidence type="ECO:0000259" key="1">
    <source>
        <dbReference type="Pfam" id="PF01266"/>
    </source>
</evidence>
<dbReference type="Gene3D" id="3.50.50.60">
    <property type="entry name" value="FAD/NAD(P)-binding domain"/>
    <property type="match status" value="1"/>
</dbReference>
<dbReference type="OrthoDB" id="429143at2759"/>
<accession>A0A3D8SDN0</accession>